<dbReference type="SMART" id="SM00191">
    <property type="entry name" value="Int_alpha"/>
    <property type="match status" value="5"/>
</dbReference>
<dbReference type="GO" id="GO:0031012">
    <property type="term" value="C:extracellular matrix"/>
    <property type="evidence" value="ECO:0007669"/>
    <property type="project" value="TreeGrafter"/>
</dbReference>
<feature type="repeat" description="FG-GAP" evidence="5">
    <location>
        <begin position="613"/>
        <end position="679"/>
    </location>
</feature>
<evidence type="ECO:0000256" key="4">
    <source>
        <dbReference type="ARBA" id="ARBA00023180"/>
    </source>
</evidence>
<keyword evidence="2" id="KW-0677">Repeat</keyword>
<organism evidence="6 7">
    <name type="scientific">Pomacea canaliculata</name>
    <name type="common">Golden apple snail</name>
    <dbReference type="NCBI Taxonomy" id="400727"/>
    <lineage>
        <taxon>Eukaryota</taxon>
        <taxon>Metazoa</taxon>
        <taxon>Spiralia</taxon>
        <taxon>Lophotrochozoa</taxon>
        <taxon>Mollusca</taxon>
        <taxon>Gastropoda</taxon>
        <taxon>Caenogastropoda</taxon>
        <taxon>Architaenioglossa</taxon>
        <taxon>Ampullarioidea</taxon>
        <taxon>Ampullariidae</taxon>
        <taxon>Pomacea</taxon>
    </lineage>
</organism>
<comment type="caution">
    <text evidence="6">The sequence shown here is derived from an EMBL/GenBank/DDBJ whole genome shotgun (WGS) entry which is preliminary data.</text>
</comment>
<keyword evidence="3" id="KW-0378">Hydrolase</keyword>
<feature type="repeat" description="FG-GAP" evidence="5">
    <location>
        <begin position="348"/>
        <end position="408"/>
    </location>
</feature>
<dbReference type="PANTHER" id="PTHR23221">
    <property type="entry name" value="GLYCOSYLPHOSPHATIDYLINOSITOL PHOSPHOLIPASE D"/>
    <property type="match status" value="1"/>
</dbReference>
<dbReference type="Gene3D" id="2.130.10.130">
    <property type="entry name" value="Integrin alpha, N-terminal"/>
    <property type="match status" value="3"/>
</dbReference>
<evidence type="ECO:0000256" key="1">
    <source>
        <dbReference type="ARBA" id="ARBA00022729"/>
    </source>
</evidence>
<dbReference type="EMBL" id="PZQS01000010">
    <property type="protein sequence ID" value="PVD23836.1"/>
    <property type="molecule type" value="Genomic_DNA"/>
</dbReference>
<proteinExistence type="predicted"/>
<sequence length="753" mass="82173">MPSRQEVPILMLITQIFVQMATEKLVVFLLGVVSHQVADVLWHSLGIQQGFLQAMAALNFHGIFDAAHSVGDYGGDVLAQFEFDMTYMPYFTEWYVPVDDLFAIYIELYGTTRLPRDVIVSCTAELYAERLGEKLAMAKLYPYIAVKSPFMLSQLSDYFLGGIDDMSVWTENTWQKVAYMLEAGTGVCYLNTNPVFINCDSSFLHEKQLSIKPEIKTYSLKRRHKSVESDDVIIKKHLRGILLSPAPTLTMALQEEKKQKISKAKMQKSLTTPTQRSPDALYTINSTYAKLGWSIAVGDLDVDGNDDVIIGAPGCNSSSGVQNGAVFIVFGSDKGLPSTNLDLNYYADIVLSGPANAHGRFGASLVVLDINQDGHLDIAVGAPSVGSDLLTYSGAVLVYYGNGQRTFVHNMTVWCEEKFCTLGTSLSTLDFNGDGYPDLLVSSSFSGHKGDQRGLVAVLLSNKKYIGYFANISIEQAFWLQTGSQNYSWFGHDVSGYEGTDGVKWLLVTEPGLRHCILTNCSFTNNDTQSLGQVNVFTVRNGQVPTLVTQMRGEQEMDSMGTSIAIGKPYPDGGIIMAAGAVGRDVLGSVDNVPWTFTQAGVVQLFNLSDGAHLITTFSGDRRSSNFGGKVMFADVNDDGYDDLLLGAPFRTEDITEEIHAGEEGGVYIFLGGKTFPRGNNATFHCLPSSLVKPCPAQSASIELTFGEDRARLGSQFAVVKSKTQLQVLVTALHSSRGARLSGTVAVYSFPHH</sequence>
<evidence type="ECO:0000256" key="5">
    <source>
        <dbReference type="PROSITE-ProRule" id="PRU00803"/>
    </source>
</evidence>
<dbReference type="AlphaFoldDB" id="A0A2T7NRQ3"/>
<dbReference type="STRING" id="400727.A0A2T7NRQ3"/>
<evidence type="ECO:0000256" key="3">
    <source>
        <dbReference type="ARBA" id="ARBA00022801"/>
    </source>
</evidence>
<gene>
    <name evidence="6" type="ORF">C0Q70_17110</name>
</gene>
<evidence type="ECO:0000256" key="2">
    <source>
        <dbReference type="ARBA" id="ARBA00022737"/>
    </source>
</evidence>
<name>A0A2T7NRQ3_POMCA</name>
<reference evidence="6 7" key="1">
    <citation type="submission" date="2018-04" db="EMBL/GenBank/DDBJ databases">
        <title>The genome of golden apple snail Pomacea canaliculata provides insight into stress tolerance and invasive adaptation.</title>
        <authorList>
            <person name="Liu C."/>
            <person name="Liu B."/>
            <person name="Ren Y."/>
            <person name="Zhang Y."/>
            <person name="Wang H."/>
            <person name="Li S."/>
            <person name="Jiang F."/>
            <person name="Yin L."/>
            <person name="Zhang G."/>
            <person name="Qian W."/>
            <person name="Fan W."/>
        </authorList>
    </citation>
    <scope>NUCLEOTIDE SEQUENCE [LARGE SCALE GENOMIC DNA]</scope>
    <source>
        <strain evidence="6">SZHN2017</strain>
        <tissue evidence="6">Muscle</tissue>
    </source>
</reference>
<keyword evidence="4" id="KW-0325">Glycoprotein</keyword>
<dbReference type="PROSITE" id="PS51470">
    <property type="entry name" value="FG_GAP"/>
    <property type="match status" value="4"/>
</dbReference>
<feature type="repeat" description="FG-GAP" evidence="5">
    <location>
        <begin position="277"/>
        <end position="338"/>
    </location>
</feature>
<evidence type="ECO:0000313" key="6">
    <source>
        <dbReference type="EMBL" id="PVD23836.1"/>
    </source>
</evidence>
<dbReference type="GO" id="GO:0004621">
    <property type="term" value="F:glycosylphosphatidylinositol phospholipase D activity"/>
    <property type="evidence" value="ECO:0007669"/>
    <property type="project" value="InterPro"/>
</dbReference>
<dbReference type="Pfam" id="PF01839">
    <property type="entry name" value="FG-GAP"/>
    <property type="match status" value="4"/>
</dbReference>
<keyword evidence="7" id="KW-1185">Reference proteome</keyword>
<dbReference type="SUPFAM" id="SSF69318">
    <property type="entry name" value="Integrin alpha N-terminal domain"/>
    <property type="match status" value="1"/>
</dbReference>
<dbReference type="Proteomes" id="UP000245119">
    <property type="component" value="Linkage Group LG10"/>
</dbReference>
<dbReference type="PANTHER" id="PTHR23221:SF7">
    <property type="entry name" value="PHOSPHATIDYLINOSITOL-GLYCAN-SPECIFIC PHOSPHOLIPASE D"/>
    <property type="match status" value="1"/>
</dbReference>
<dbReference type="InterPro" id="IPR028994">
    <property type="entry name" value="Integrin_alpha_N"/>
</dbReference>
<dbReference type="GO" id="GO:0005615">
    <property type="term" value="C:extracellular space"/>
    <property type="evidence" value="ECO:0007669"/>
    <property type="project" value="TreeGrafter"/>
</dbReference>
<dbReference type="PRINTS" id="PR00718">
    <property type="entry name" value="PHPHLIPASED"/>
</dbReference>
<feature type="repeat" description="FG-GAP" evidence="5">
    <location>
        <begin position="409"/>
        <end position="468"/>
    </location>
</feature>
<dbReference type="OrthoDB" id="5317514at2759"/>
<accession>A0A2T7NRQ3</accession>
<dbReference type="InterPro" id="IPR001028">
    <property type="entry name" value="Gprt_PLipase_D"/>
</dbReference>
<dbReference type="InterPro" id="IPR013519">
    <property type="entry name" value="Int_alpha_beta-p"/>
</dbReference>
<protein>
    <submittedName>
        <fullName evidence="6">Uncharacterized protein</fullName>
    </submittedName>
</protein>
<dbReference type="InterPro" id="IPR013517">
    <property type="entry name" value="FG-GAP"/>
</dbReference>
<keyword evidence="1" id="KW-0732">Signal</keyword>
<evidence type="ECO:0000313" key="7">
    <source>
        <dbReference type="Proteomes" id="UP000245119"/>
    </source>
</evidence>